<gene>
    <name evidence="2" type="ORF">EDE15_4667</name>
</gene>
<evidence type="ECO:0000313" key="3">
    <source>
        <dbReference type="Proteomes" id="UP000269669"/>
    </source>
</evidence>
<evidence type="ECO:0000256" key="1">
    <source>
        <dbReference type="SAM" id="MobiDB-lite"/>
    </source>
</evidence>
<feature type="region of interest" description="Disordered" evidence="1">
    <location>
        <begin position="1"/>
        <end position="20"/>
    </location>
</feature>
<protein>
    <submittedName>
        <fullName evidence="2">Uncharacterized protein</fullName>
    </submittedName>
</protein>
<dbReference type="Proteomes" id="UP000269669">
    <property type="component" value="Unassembled WGS sequence"/>
</dbReference>
<name>A0A3R9P0C8_9BACT</name>
<dbReference type="EMBL" id="RSDW01000001">
    <property type="protein sequence ID" value="RSL19051.1"/>
    <property type="molecule type" value="Genomic_DNA"/>
</dbReference>
<accession>A0A3R9P0C8</accession>
<dbReference type="AlphaFoldDB" id="A0A3R9P0C8"/>
<organism evidence="2 3">
    <name type="scientific">Edaphobacter aggregans</name>
    <dbReference type="NCBI Taxonomy" id="570835"/>
    <lineage>
        <taxon>Bacteria</taxon>
        <taxon>Pseudomonadati</taxon>
        <taxon>Acidobacteriota</taxon>
        <taxon>Terriglobia</taxon>
        <taxon>Terriglobales</taxon>
        <taxon>Acidobacteriaceae</taxon>
        <taxon>Edaphobacter</taxon>
    </lineage>
</organism>
<keyword evidence="3" id="KW-1185">Reference proteome</keyword>
<evidence type="ECO:0000313" key="2">
    <source>
        <dbReference type="EMBL" id="RSL19051.1"/>
    </source>
</evidence>
<proteinExistence type="predicted"/>
<reference evidence="2 3" key="1">
    <citation type="submission" date="2018-12" db="EMBL/GenBank/DDBJ databases">
        <title>Sequencing of bacterial isolates from soil warming experiment in Harvard Forest, Massachusetts, USA.</title>
        <authorList>
            <person name="Deangelis K."/>
        </authorList>
    </citation>
    <scope>NUCLEOTIDE SEQUENCE [LARGE SCALE GENOMIC DNA]</scope>
    <source>
        <strain evidence="2 3">EB153</strain>
    </source>
</reference>
<sequence length="81" mass="9147">MGDQLDKQIHPDQDAEWRQERCVMAESDGGKRMRRHPIELRASDGFGSLEQIPTKARSWAIVAGMCSGGAFWRRSAQSDKD</sequence>
<comment type="caution">
    <text evidence="2">The sequence shown here is derived from an EMBL/GenBank/DDBJ whole genome shotgun (WGS) entry which is preliminary data.</text>
</comment>